<reference evidence="2 3" key="1">
    <citation type="submission" date="2015-12" db="EMBL/GenBank/DDBJ databases">
        <title>Dictyostelia acquired genes for synthesis and detection of signals that induce cell-type specialization by lateral gene transfer from prokaryotes.</title>
        <authorList>
            <person name="Gloeckner G."/>
            <person name="Schaap P."/>
        </authorList>
    </citation>
    <scope>NUCLEOTIDE SEQUENCE [LARGE SCALE GENOMIC DNA]</scope>
    <source>
        <strain evidence="2 3">TK</strain>
    </source>
</reference>
<gene>
    <name evidence="2" type="ORF">DLAC_03978</name>
</gene>
<dbReference type="OrthoDB" id="23823at2759"/>
<protein>
    <submittedName>
        <fullName evidence="2">Uncharacterized protein</fullName>
    </submittedName>
</protein>
<feature type="compositionally biased region" description="Low complexity" evidence="1">
    <location>
        <begin position="196"/>
        <end position="262"/>
    </location>
</feature>
<dbReference type="Proteomes" id="UP000076078">
    <property type="component" value="Unassembled WGS sequence"/>
</dbReference>
<accession>A0A151ZRZ3</accession>
<evidence type="ECO:0000313" key="3">
    <source>
        <dbReference type="Proteomes" id="UP000076078"/>
    </source>
</evidence>
<evidence type="ECO:0000313" key="2">
    <source>
        <dbReference type="EMBL" id="KYQ96689.1"/>
    </source>
</evidence>
<comment type="caution">
    <text evidence="2">The sequence shown here is derived from an EMBL/GenBank/DDBJ whole genome shotgun (WGS) entry which is preliminary data.</text>
</comment>
<feature type="region of interest" description="Disordered" evidence="1">
    <location>
        <begin position="182"/>
        <end position="279"/>
    </location>
</feature>
<organism evidence="2 3">
    <name type="scientific">Tieghemostelium lacteum</name>
    <name type="common">Slime mold</name>
    <name type="synonym">Dictyostelium lacteum</name>
    <dbReference type="NCBI Taxonomy" id="361077"/>
    <lineage>
        <taxon>Eukaryota</taxon>
        <taxon>Amoebozoa</taxon>
        <taxon>Evosea</taxon>
        <taxon>Eumycetozoa</taxon>
        <taxon>Dictyostelia</taxon>
        <taxon>Dictyosteliales</taxon>
        <taxon>Raperosteliaceae</taxon>
        <taxon>Tieghemostelium</taxon>
    </lineage>
</organism>
<dbReference type="EMBL" id="LODT01000021">
    <property type="protein sequence ID" value="KYQ96689.1"/>
    <property type="molecule type" value="Genomic_DNA"/>
</dbReference>
<proteinExistence type="predicted"/>
<dbReference type="AlphaFoldDB" id="A0A151ZRZ3"/>
<name>A0A151ZRZ3_TIELA</name>
<dbReference type="InParanoid" id="A0A151ZRZ3"/>
<evidence type="ECO:0000256" key="1">
    <source>
        <dbReference type="SAM" id="MobiDB-lite"/>
    </source>
</evidence>
<dbReference type="OMA" id="EFRLANQ"/>
<sequence length="279" mass="31160">MTIQIRMFFPEATELTRNTATMCADLILPGTFNYHRNINKGTIVYGRIKKEQLHGLHHTWNTFRHGNLVVQRFLLYFPGHHYVHTLAYLEEESFGGFTTENLEKHWFIKGATVDENLIKVIDSKTMKINRLSVITLIPKEQNIAALKQCIDHENGQTDNIKYFVSPHTTREFRLANQKTVENALGKKTTGPPPKQSTAVTKTTNTNKSSNSTPTTTVTTTITPTPTPTSSSPSSTSNTTSSKNNTINTPTTRNSSSSTRSSSVQGSILRPANGRNPPWK</sequence>
<keyword evidence="3" id="KW-1185">Reference proteome</keyword>